<evidence type="ECO:0000256" key="9">
    <source>
        <dbReference type="SAM" id="SignalP"/>
    </source>
</evidence>
<dbReference type="Proteomes" id="UP001472866">
    <property type="component" value="Chromosome 06"/>
</dbReference>
<dbReference type="InterPro" id="IPR001893">
    <property type="entry name" value="Cys-rich_GLG1_repeat"/>
</dbReference>
<gene>
    <name evidence="10" type="ORF">HKI87_06g41570</name>
</gene>
<proteinExistence type="predicted"/>
<dbReference type="Pfam" id="PF00839">
    <property type="entry name" value="Cys_rich_FGFR"/>
    <property type="match status" value="10"/>
</dbReference>
<evidence type="ECO:0000256" key="8">
    <source>
        <dbReference type="SAM" id="Phobius"/>
    </source>
</evidence>
<keyword evidence="3 9" id="KW-0732">Signal</keyword>
<comment type="subcellular location">
    <subcellularLocation>
        <location evidence="1">Membrane</location>
        <topology evidence="1">Single-pass type I membrane protein</topology>
    </subcellularLocation>
</comment>
<evidence type="ECO:0000256" key="2">
    <source>
        <dbReference type="ARBA" id="ARBA00022692"/>
    </source>
</evidence>
<feature type="chain" id="PRO_5043567814" evidence="9">
    <location>
        <begin position="37"/>
        <end position="979"/>
    </location>
</feature>
<dbReference type="InterPro" id="IPR017873">
    <property type="entry name" value="Cys-rich_GLG1_repeat_euk"/>
</dbReference>
<feature type="signal peptide" evidence="9">
    <location>
        <begin position="1"/>
        <end position="36"/>
    </location>
</feature>
<evidence type="ECO:0000256" key="7">
    <source>
        <dbReference type="ARBA" id="ARBA00023180"/>
    </source>
</evidence>
<name>A0AAX4P908_9CHLO</name>
<reference evidence="10 11" key="1">
    <citation type="submission" date="2024-03" db="EMBL/GenBank/DDBJ databases">
        <title>Complete genome sequence of the green alga Chloropicon roscoffensis RCC1871.</title>
        <authorList>
            <person name="Lemieux C."/>
            <person name="Pombert J.-F."/>
            <person name="Otis C."/>
            <person name="Turmel M."/>
        </authorList>
    </citation>
    <scope>NUCLEOTIDE SEQUENCE [LARGE SCALE GENOMIC DNA]</scope>
    <source>
        <strain evidence="10 11">RCC1871</strain>
    </source>
</reference>
<evidence type="ECO:0000256" key="4">
    <source>
        <dbReference type="ARBA" id="ARBA00022737"/>
    </source>
</evidence>
<organism evidence="10 11">
    <name type="scientific">Chloropicon roscoffensis</name>
    <dbReference type="NCBI Taxonomy" id="1461544"/>
    <lineage>
        <taxon>Eukaryota</taxon>
        <taxon>Viridiplantae</taxon>
        <taxon>Chlorophyta</taxon>
        <taxon>Chloropicophyceae</taxon>
        <taxon>Chloropicales</taxon>
        <taxon>Chloropicaceae</taxon>
        <taxon>Chloropicon</taxon>
    </lineage>
</organism>
<evidence type="ECO:0000313" key="11">
    <source>
        <dbReference type="Proteomes" id="UP001472866"/>
    </source>
</evidence>
<dbReference type="GO" id="GO:0000139">
    <property type="term" value="C:Golgi membrane"/>
    <property type="evidence" value="ECO:0007669"/>
    <property type="project" value="InterPro"/>
</dbReference>
<accession>A0AAX4P908</accession>
<sequence>MGAMSATRRWSRRKALSLVLVGLLVVSSSCALVARAEDEDYEEGGSGDGYVSPQKDSGDFAGDLADAIEQQEFREEADKEVVSHIVEVAPEADLANGDGDVSTTQNCTVDIDVFCSDVTPGKGRLAKCLQQQVNEEKVGNSEGRSVSESCKYELKSFQYDRATNINLNIPYAQACKADIAEHCDDITEDDGEDATILIQNCLRRKKYQISQTCRKELTEVLLEQAKDYKMNLELFYSCNDDAERHCKGAYGDGGVQECLMKKRRKLEWECEEALLKNIADNSDDLRLLSYKIYKTCLPDKKKFCKEIELGNARTQACLESKLYEPGFSQDCRKELLFLQEQRTTQWQWDTELKNGCKKEIPELCGYSDDEMFFGDDEDGDLAEDEISLDDSTVVNCLVDYREEITNEQCKVQVEKKILGGSRNIRLNRRAFEACFEDQDRYCRQVKPGEGLVYDCLRKQEDNLSPECKRELFEEAKLESENVDWNPQIVKRCKRLMKAKCKDVSKGEGRVLDCLTSNMNAPEATQQCKQQLHNYLVVHMKDYRLDYGLSHACKTDVSRLCEGDGVKCQADSELACQGEVYNCLISNITSVTSQCKAQVKEAVSLHALNVRYDPLLFADCKEDITELCLMEFGSSATEQYAVHDCLFRNVDLLSKKCKRQEFKLEAVKLRDVELMPHIKKDCASEMASYCKDVPHGNGQKWSCISHYAMAKPFSPDCLRSMYLHMKRIALSKGVEPEMATGCKHELKDCFKRNKASPDPTFSPAKCLVFGSAGTPGQNFTKTSALCQKQVARYAREGFYFYSAESELLRTCNADVTAHCEAYRVSEDDAYASPGGDDLDDGEGRAGFEYAPGSVLRCLAEKGEDSLSSDCAQLVRVGLIGDTVNNDPTAPIKMKEKEKDAGPAAGGNARDTANKQRVVVKQEVDGGIVITGTLAVLCIGAFVVVLLGLAFFLYRRYYGPAGLRAGAGRNPYTLVMKQGDV</sequence>
<keyword evidence="6 8" id="KW-0472">Membrane</keyword>
<feature type="transmembrane region" description="Helical" evidence="8">
    <location>
        <begin position="926"/>
        <end position="952"/>
    </location>
</feature>
<keyword evidence="7" id="KW-0325">Glycoprotein</keyword>
<evidence type="ECO:0000256" key="6">
    <source>
        <dbReference type="ARBA" id="ARBA00023136"/>
    </source>
</evidence>
<evidence type="ECO:0000256" key="3">
    <source>
        <dbReference type="ARBA" id="ARBA00022729"/>
    </source>
</evidence>
<dbReference type="InterPro" id="IPR039728">
    <property type="entry name" value="GLG1"/>
</dbReference>
<protein>
    <submittedName>
        <fullName evidence="10">Golgi apparatus protein</fullName>
    </submittedName>
</protein>
<dbReference type="PANTHER" id="PTHR11884">
    <property type="entry name" value="SELECTIN LIGAND RELATED"/>
    <property type="match status" value="1"/>
</dbReference>
<evidence type="ECO:0000256" key="1">
    <source>
        <dbReference type="ARBA" id="ARBA00004479"/>
    </source>
</evidence>
<keyword evidence="11" id="KW-1185">Reference proteome</keyword>
<keyword evidence="4" id="KW-0677">Repeat</keyword>
<dbReference type="PANTHER" id="PTHR11884:SF1">
    <property type="entry name" value="GOLGI APPARATUS PROTEIN 1"/>
    <property type="match status" value="1"/>
</dbReference>
<dbReference type="AlphaFoldDB" id="A0AAX4P908"/>
<dbReference type="EMBL" id="CP151506">
    <property type="protein sequence ID" value="WZN62618.1"/>
    <property type="molecule type" value="Genomic_DNA"/>
</dbReference>
<evidence type="ECO:0000256" key="5">
    <source>
        <dbReference type="ARBA" id="ARBA00022989"/>
    </source>
</evidence>
<dbReference type="PROSITE" id="PS51289">
    <property type="entry name" value="GLG1_C_RICH"/>
    <property type="match status" value="2"/>
</dbReference>
<keyword evidence="2 8" id="KW-0812">Transmembrane</keyword>
<keyword evidence="5 8" id="KW-1133">Transmembrane helix</keyword>
<evidence type="ECO:0000313" key="10">
    <source>
        <dbReference type="EMBL" id="WZN62618.1"/>
    </source>
</evidence>